<dbReference type="GO" id="GO:0016020">
    <property type="term" value="C:membrane"/>
    <property type="evidence" value="ECO:0007669"/>
    <property type="project" value="UniProtKB-SubCell"/>
</dbReference>
<proteinExistence type="predicted"/>
<keyword evidence="8" id="KW-1185">Reference proteome</keyword>
<evidence type="ECO:0000313" key="7">
    <source>
        <dbReference type="EMBL" id="KAF4636964.1"/>
    </source>
</evidence>
<comment type="subcellular location">
    <subcellularLocation>
        <location evidence="1">Membrane</location>
    </subcellularLocation>
</comment>
<dbReference type="GO" id="GO:0022857">
    <property type="term" value="F:transmembrane transporter activity"/>
    <property type="evidence" value="ECO:0007669"/>
    <property type="project" value="InterPro"/>
</dbReference>
<dbReference type="Gene3D" id="1.20.1250.20">
    <property type="entry name" value="MFS general substrate transporter like domains"/>
    <property type="match status" value="2"/>
</dbReference>
<evidence type="ECO:0000256" key="1">
    <source>
        <dbReference type="ARBA" id="ARBA00004370"/>
    </source>
</evidence>
<keyword evidence="4 5" id="KW-0472">Membrane</keyword>
<accession>A0A8H4RVW7</accession>
<dbReference type="AlphaFoldDB" id="A0A8H4RVW7"/>
<feature type="chain" id="PRO_5034198043" description="Major facilitator superfamily (MFS) profile domain-containing protein" evidence="6">
    <location>
        <begin position="22"/>
        <end position="513"/>
    </location>
</feature>
<dbReference type="PANTHER" id="PTHR38849:SF1">
    <property type="entry name" value="SMALL SECRETED PROTEIN"/>
    <property type="match status" value="1"/>
</dbReference>
<organism evidence="7 8">
    <name type="scientific">Cudoniella acicularis</name>
    <dbReference type="NCBI Taxonomy" id="354080"/>
    <lineage>
        <taxon>Eukaryota</taxon>
        <taxon>Fungi</taxon>
        <taxon>Dikarya</taxon>
        <taxon>Ascomycota</taxon>
        <taxon>Pezizomycotina</taxon>
        <taxon>Leotiomycetes</taxon>
        <taxon>Helotiales</taxon>
        <taxon>Tricladiaceae</taxon>
        <taxon>Cudoniella</taxon>
    </lineage>
</organism>
<keyword evidence="3 5" id="KW-1133">Transmembrane helix</keyword>
<evidence type="ECO:0000256" key="2">
    <source>
        <dbReference type="ARBA" id="ARBA00022692"/>
    </source>
</evidence>
<dbReference type="InterPro" id="IPR005828">
    <property type="entry name" value="MFS_sugar_transport-like"/>
</dbReference>
<evidence type="ECO:0000256" key="4">
    <source>
        <dbReference type="ARBA" id="ARBA00023136"/>
    </source>
</evidence>
<evidence type="ECO:0000313" key="8">
    <source>
        <dbReference type="Proteomes" id="UP000566819"/>
    </source>
</evidence>
<feature type="transmembrane region" description="Helical" evidence="5">
    <location>
        <begin position="88"/>
        <end position="111"/>
    </location>
</feature>
<gene>
    <name evidence="7" type="ORF">G7Y89_g1102</name>
</gene>
<name>A0A8H4RVW7_9HELO</name>
<dbReference type="Pfam" id="PF00083">
    <property type="entry name" value="Sugar_tr"/>
    <property type="match status" value="1"/>
</dbReference>
<keyword evidence="6" id="KW-0732">Signal</keyword>
<dbReference type="OrthoDB" id="6133115at2759"/>
<dbReference type="EMBL" id="JAAMPI010000041">
    <property type="protein sequence ID" value="KAF4636964.1"/>
    <property type="molecule type" value="Genomic_DNA"/>
</dbReference>
<evidence type="ECO:0008006" key="9">
    <source>
        <dbReference type="Google" id="ProtNLM"/>
    </source>
</evidence>
<dbReference type="SUPFAM" id="SSF103473">
    <property type="entry name" value="MFS general substrate transporter"/>
    <property type="match status" value="1"/>
</dbReference>
<evidence type="ECO:0000256" key="6">
    <source>
        <dbReference type="SAM" id="SignalP"/>
    </source>
</evidence>
<reference evidence="7 8" key="1">
    <citation type="submission" date="2020-03" db="EMBL/GenBank/DDBJ databases">
        <title>Draft Genome Sequence of Cudoniella acicularis.</title>
        <authorList>
            <person name="Buettner E."/>
            <person name="Kellner H."/>
        </authorList>
    </citation>
    <scope>NUCLEOTIDE SEQUENCE [LARGE SCALE GENOMIC DNA]</scope>
    <source>
        <strain evidence="7 8">DSM 108380</strain>
    </source>
</reference>
<keyword evidence="2 5" id="KW-0812">Transmembrane</keyword>
<feature type="transmembrane region" description="Helical" evidence="5">
    <location>
        <begin position="55"/>
        <end position="76"/>
    </location>
</feature>
<dbReference type="Proteomes" id="UP000566819">
    <property type="component" value="Unassembled WGS sequence"/>
</dbReference>
<sequence length="513" mass="55051">MAPYFGMTGGWLAFWVTVACATDMTLFGYDQGVFGGVIVTEDFLNTLNLNGKTSLIGTVTAIYDIGCFVGAIAAVIIGDLLGRKKTILFGTTIMTVGAIIQISAFNVPTMMVGRWLYLTETNSLSMRTKGAALGTAANWIFNFMVVEITPIGIETLGWRFYIIWTAFNASFVPIVYLFYPETSDRTLEDIDRLFRENGDIFIFKDKNAIPAKRLLAYFEREIMDGTLDAGAPSSQDIVRLGKQRLTHLEDEMDSWSGPKAMRLFHPFSFYSNSIIYKIILFPVMVIASLAIKPAVLIEYLHFINFQIQPTVTLSTRPPVTRAKMQFSLSLISVFLAASSVIASPMPAKKSATSTTSAATAKSTTATAATGGNVLTSQTYNAISISGGTAGNAKAEADALFSAIDTNNLAAVSAADLKIIKNTHDVAENAEVQAFNPVIAAASGTTATDLQNGKIKNKVLKLTATVLSLQIQAAQGTDTSAKLTAEQTKLDKNIALDTAAAGQTATAVQFDGTT</sequence>
<protein>
    <recommendedName>
        <fullName evidence="9">Major facilitator superfamily (MFS) profile domain-containing protein</fullName>
    </recommendedName>
</protein>
<feature type="transmembrane region" description="Helical" evidence="5">
    <location>
        <begin position="160"/>
        <end position="179"/>
    </location>
</feature>
<feature type="transmembrane region" description="Helical" evidence="5">
    <location>
        <begin position="131"/>
        <end position="153"/>
    </location>
</feature>
<dbReference type="PANTHER" id="PTHR38849">
    <property type="entry name" value="SMALL SECRETED PROTEIN"/>
    <property type="match status" value="1"/>
</dbReference>
<feature type="transmembrane region" description="Helical" evidence="5">
    <location>
        <begin position="274"/>
        <end position="291"/>
    </location>
</feature>
<evidence type="ECO:0000256" key="3">
    <source>
        <dbReference type="ARBA" id="ARBA00022989"/>
    </source>
</evidence>
<evidence type="ECO:0000256" key="5">
    <source>
        <dbReference type="SAM" id="Phobius"/>
    </source>
</evidence>
<feature type="signal peptide" evidence="6">
    <location>
        <begin position="1"/>
        <end position="21"/>
    </location>
</feature>
<dbReference type="InterPro" id="IPR036259">
    <property type="entry name" value="MFS_trans_sf"/>
</dbReference>
<comment type="caution">
    <text evidence="7">The sequence shown here is derived from an EMBL/GenBank/DDBJ whole genome shotgun (WGS) entry which is preliminary data.</text>
</comment>